<reference evidence="2" key="2">
    <citation type="submission" date="2015-06" db="UniProtKB">
        <authorList>
            <consortium name="EnsemblMetazoa"/>
        </authorList>
    </citation>
    <scope>IDENTIFICATION</scope>
</reference>
<evidence type="ECO:0000256" key="1">
    <source>
        <dbReference type="SAM" id="MobiDB-lite"/>
    </source>
</evidence>
<keyword evidence="3" id="KW-1185">Reference proteome</keyword>
<feature type="region of interest" description="Disordered" evidence="1">
    <location>
        <begin position="148"/>
        <end position="185"/>
    </location>
</feature>
<reference evidence="3" key="1">
    <citation type="submission" date="2013-02" db="EMBL/GenBank/DDBJ databases">
        <authorList>
            <person name="Hughes D."/>
        </authorList>
    </citation>
    <scope>NUCLEOTIDE SEQUENCE</scope>
    <source>
        <strain>Durham</strain>
        <strain evidence="3">NC isolate 2 -- Noor lab</strain>
    </source>
</reference>
<evidence type="ECO:0000313" key="3">
    <source>
        <dbReference type="Proteomes" id="UP000015102"/>
    </source>
</evidence>
<sequence length="274" mass="31042">MVSANINTGNNLFKSNPVLAYADDCNICRSSENVVESFLHLKHAEHIPNAIGTTTTTAKPEKMLLRISLITLLIVSVTFNDATAAFSEQSSKEVDSGNSPHSRVKRGFFYDFFQKMITTKNLIVDQYNDTKTTFNEVYNIISDGFSDTTPKSTGKSKPKIDAVPANNNSNSTDDASGDNSVDSTTTERYRISRYELGRILGRNYRGLKKLYQLELNDALNQSHYNIEEYKRQHRNSFANSVVVQKKEKFFPKTKRNISKQELKQQQFLQSPNNN</sequence>
<feature type="compositionally biased region" description="Low complexity" evidence="1">
    <location>
        <begin position="166"/>
        <end position="180"/>
    </location>
</feature>
<organism evidence="2 3">
    <name type="scientific">Megaselia scalaris</name>
    <name type="common">Humpbacked fly</name>
    <name type="synonym">Phora scalaris</name>
    <dbReference type="NCBI Taxonomy" id="36166"/>
    <lineage>
        <taxon>Eukaryota</taxon>
        <taxon>Metazoa</taxon>
        <taxon>Ecdysozoa</taxon>
        <taxon>Arthropoda</taxon>
        <taxon>Hexapoda</taxon>
        <taxon>Insecta</taxon>
        <taxon>Pterygota</taxon>
        <taxon>Neoptera</taxon>
        <taxon>Endopterygota</taxon>
        <taxon>Diptera</taxon>
        <taxon>Brachycera</taxon>
        <taxon>Muscomorpha</taxon>
        <taxon>Platypezoidea</taxon>
        <taxon>Phoridae</taxon>
        <taxon>Megaseliini</taxon>
        <taxon>Megaselia</taxon>
    </lineage>
</organism>
<dbReference type="AlphaFoldDB" id="T1GCS8"/>
<dbReference type="HOGENOM" id="CLU_1016667_0_0_1"/>
<accession>T1GCS8</accession>
<dbReference type="Proteomes" id="UP000015102">
    <property type="component" value="Unassembled WGS sequence"/>
</dbReference>
<dbReference type="EMBL" id="CAQQ02395085">
    <property type="status" value="NOT_ANNOTATED_CDS"/>
    <property type="molecule type" value="Genomic_DNA"/>
</dbReference>
<name>T1GCS8_MEGSC</name>
<proteinExistence type="predicted"/>
<evidence type="ECO:0000313" key="2">
    <source>
        <dbReference type="EnsemblMetazoa" id="MESCA001098-PA"/>
    </source>
</evidence>
<dbReference type="EnsemblMetazoa" id="MESCA001098-RA">
    <property type="protein sequence ID" value="MESCA001098-PA"/>
    <property type="gene ID" value="MESCA001098"/>
</dbReference>
<protein>
    <submittedName>
        <fullName evidence="2">Uncharacterized protein</fullName>
    </submittedName>
</protein>